<dbReference type="AlphaFoldDB" id="A0A494YR72"/>
<dbReference type="EMBL" id="RBZO01000059">
    <property type="protein sequence ID" value="RKQ11611.1"/>
    <property type="molecule type" value="Genomic_DNA"/>
</dbReference>
<keyword evidence="3" id="KW-1185">Reference proteome</keyword>
<feature type="region of interest" description="Disordered" evidence="1">
    <location>
        <begin position="41"/>
        <end position="68"/>
    </location>
</feature>
<organism evidence="2 3">
    <name type="scientific">Oceanobacillus bengalensis</name>
    <dbReference type="NCBI Taxonomy" id="1435466"/>
    <lineage>
        <taxon>Bacteria</taxon>
        <taxon>Bacillati</taxon>
        <taxon>Bacillota</taxon>
        <taxon>Bacilli</taxon>
        <taxon>Bacillales</taxon>
        <taxon>Bacillaceae</taxon>
        <taxon>Oceanobacillus</taxon>
    </lineage>
</organism>
<accession>A0A494YR72</accession>
<dbReference type="Proteomes" id="UP000281813">
    <property type="component" value="Unassembled WGS sequence"/>
</dbReference>
<evidence type="ECO:0000313" key="2">
    <source>
        <dbReference type="EMBL" id="RKQ11611.1"/>
    </source>
</evidence>
<proteinExistence type="predicted"/>
<feature type="compositionally biased region" description="Basic and acidic residues" evidence="1">
    <location>
        <begin position="43"/>
        <end position="68"/>
    </location>
</feature>
<evidence type="ECO:0000256" key="1">
    <source>
        <dbReference type="SAM" id="MobiDB-lite"/>
    </source>
</evidence>
<sequence>MGVKHKRAMPGHGRGVFGAPLFCSGYGRQAAYGATDYATATRGRTEEGGGMKEQGGRRDKGQGTRDVS</sequence>
<name>A0A494YR72_9BACI</name>
<gene>
    <name evidence="2" type="ORF">D8M05_19650</name>
</gene>
<comment type="caution">
    <text evidence="2">The sequence shown here is derived from an EMBL/GenBank/DDBJ whole genome shotgun (WGS) entry which is preliminary data.</text>
</comment>
<evidence type="ECO:0000313" key="3">
    <source>
        <dbReference type="Proteomes" id="UP000281813"/>
    </source>
</evidence>
<reference evidence="2 3" key="1">
    <citation type="journal article" date="2015" name="Antonie Van Leeuwenhoek">
        <title>Oceanobacillus bengalensis sp. nov., a bacterium isolated from seawater of the Bay of Bengal.</title>
        <authorList>
            <person name="Yongchang O."/>
            <person name="Xiang W."/>
            <person name="Wang G."/>
        </authorList>
    </citation>
    <scope>NUCLEOTIDE SEQUENCE [LARGE SCALE GENOMIC DNA]</scope>
    <source>
        <strain evidence="2 3">MCCC 1K00260</strain>
    </source>
</reference>
<protein>
    <submittedName>
        <fullName evidence="2">Uncharacterized protein</fullName>
    </submittedName>
</protein>